<organism evidence="2 3">
    <name type="scientific">Ignicoccus pacificus DSM 13166</name>
    <dbReference type="NCBI Taxonomy" id="940294"/>
    <lineage>
        <taxon>Archaea</taxon>
        <taxon>Thermoproteota</taxon>
        <taxon>Thermoprotei</taxon>
        <taxon>Desulfurococcales</taxon>
        <taxon>Desulfurococcaceae</taxon>
        <taxon>Ignicoccus</taxon>
    </lineage>
</organism>
<gene>
    <name evidence="2" type="ORF">IPA_01195</name>
</gene>
<keyword evidence="3" id="KW-1185">Reference proteome</keyword>
<name>A0A977PKJ6_9CREN</name>
<dbReference type="EMBL" id="CP006868">
    <property type="protein sequence ID" value="UXD22053.1"/>
    <property type="molecule type" value="Genomic_DNA"/>
</dbReference>
<dbReference type="Proteomes" id="UP001063698">
    <property type="component" value="Chromosome"/>
</dbReference>
<evidence type="ECO:0000256" key="1">
    <source>
        <dbReference type="SAM" id="Phobius"/>
    </source>
</evidence>
<dbReference type="KEGG" id="ipc:IPA_01195"/>
<evidence type="ECO:0000313" key="3">
    <source>
        <dbReference type="Proteomes" id="UP001063698"/>
    </source>
</evidence>
<keyword evidence="1" id="KW-0472">Membrane</keyword>
<evidence type="ECO:0000313" key="2">
    <source>
        <dbReference type="EMBL" id="UXD22053.1"/>
    </source>
</evidence>
<proteinExistence type="predicted"/>
<reference evidence="2" key="1">
    <citation type="submission" date="2013-11" db="EMBL/GenBank/DDBJ databases">
        <title>Comparative genomics of Ignicoccus.</title>
        <authorList>
            <person name="Podar M."/>
        </authorList>
    </citation>
    <scope>NUCLEOTIDE SEQUENCE</scope>
    <source>
        <strain evidence="2">DSM 13166</strain>
    </source>
</reference>
<sequence length="267" mass="28847">MRRDVILLLLLPVTHAYLLSISPITATISWTIYTVGAEGTFAYAYKATCYPYGLKADVGTSVLDIGSIAFFGDRYSPILQLTASADVKTLNNVMEKVWCDDATLKIYYVTTTVTILNYTGVLEAIVTSYVTATYLLPKLTTTQIGAGAYIPTVVYVTTTVTKPIIKTITTTLTQSNITTTLTGTALYSNTTFSYLLPAVSATKIILKQIPTTIILLDNVALLGIKVLVSNPLTTTSVALTTTSTTTVPVPLLLSLAYVAFLRKRKRG</sequence>
<feature type="transmembrane region" description="Helical" evidence="1">
    <location>
        <begin position="237"/>
        <end position="261"/>
    </location>
</feature>
<keyword evidence="1" id="KW-1133">Transmembrane helix</keyword>
<dbReference type="AlphaFoldDB" id="A0A977PKJ6"/>
<keyword evidence="1" id="KW-0812">Transmembrane</keyword>
<accession>A0A977PKJ6</accession>
<protein>
    <submittedName>
        <fullName evidence="2">Uncharacterized protein</fullName>
    </submittedName>
</protein>